<name>A0A4Y2CRN9_ARAVE</name>
<accession>A0A4Y2CRN9</accession>
<evidence type="ECO:0000256" key="1">
    <source>
        <dbReference type="SAM" id="MobiDB-lite"/>
    </source>
</evidence>
<keyword evidence="3" id="KW-1185">Reference proteome</keyword>
<dbReference type="EMBL" id="BGPR01000231">
    <property type="protein sequence ID" value="GBM06586.1"/>
    <property type="molecule type" value="Genomic_DNA"/>
</dbReference>
<organism evidence="2 3">
    <name type="scientific">Araneus ventricosus</name>
    <name type="common">Orbweaver spider</name>
    <name type="synonym">Epeira ventricosa</name>
    <dbReference type="NCBI Taxonomy" id="182803"/>
    <lineage>
        <taxon>Eukaryota</taxon>
        <taxon>Metazoa</taxon>
        <taxon>Ecdysozoa</taxon>
        <taxon>Arthropoda</taxon>
        <taxon>Chelicerata</taxon>
        <taxon>Arachnida</taxon>
        <taxon>Araneae</taxon>
        <taxon>Araneomorphae</taxon>
        <taxon>Entelegynae</taxon>
        <taxon>Araneoidea</taxon>
        <taxon>Araneidae</taxon>
        <taxon>Araneus</taxon>
    </lineage>
</organism>
<feature type="compositionally biased region" description="Basic and acidic residues" evidence="1">
    <location>
        <begin position="50"/>
        <end position="67"/>
    </location>
</feature>
<proteinExistence type="predicted"/>
<dbReference type="Proteomes" id="UP000499080">
    <property type="component" value="Unassembled WGS sequence"/>
</dbReference>
<dbReference type="AlphaFoldDB" id="A0A4Y2CRN9"/>
<reference evidence="2 3" key="1">
    <citation type="journal article" date="2019" name="Sci. Rep.">
        <title>Orb-weaving spider Araneus ventricosus genome elucidates the spidroin gene catalogue.</title>
        <authorList>
            <person name="Kono N."/>
            <person name="Nakamura H."/>
            <person name="Ohtoshi R."/>
            <person name="Moran D.A.P."/>
            <person name="Shinohara A."/>
            <person name="Yoshida Y."/>
            <person name="Fujiwara M."/>
            <person name="Mori M."/>
            <person name="Tomita M."/>
            <person name="Arakawa K."/>
        </authorList>
    </citation>
    <scope>NUCLEOTIDE SEQUENCE [LARGE SCALE GENOMIC DNA]</scope>
</reference>
<evidence type="ECO:0000313" key="2">
    <source>
        <dbReference type="EMBL" id="GBM06586.1"/>
    </source>
</evidence>
<sequence length="88" mass="10200">MGKCPKVYHSGEDAMDPAGKAGRLNSRIRRQRSHEWKDYGSSSENDDDLETYRYDESSRNSQDIRKGDSGNIIFYKSFESTEKFPITR</sequence>
<feature type="region of interest" description="Disordered" evidence="1">
    <location>
        <begin position="1"/>
        <end position="67"/>
    </location>
</feature>
<comment type="caution">
    <text evidence="2">The sequence shown here is derived from an EMBL/GenBank/DDBJ whole genome shotgun (WGS) entry which is preliminary data.</text>
</comment>
<evidence type="ECO:0000313" key="3">
    <source>
        <dbReference type="Proteomes" id="UP000499080"/>
    </source>
</evidence>
<gene>
    <name evidence="2" type="ORF">AVEN_220028_1</name>
</gene>
<protein>
    <submittedName>
        <fullName evidence="2">Uncharacterized protein</fullName>
    </submittedName>
</protein>
<dbReference type="OrthoDB" id="6423945at2759"/>